<evidence type="ECO:0000313" key="3">
    <source>
        <dbReference type="Proteomes" id="UP000005240"/>
    </source>
</evidence>
<proteinExistence type="predicted"/>
<dbReference type="VEuPathDB" id="FungiDB:PTTG_11997"/>
<sequence>MSMYNLISTRRSSSIEIDITSSEAKHQPMDMMSTLSVDGGSLCMTVVIQPSRKQSLRLSFPGNYPIEEFNGHHRFESEDSVASQRYTLYSQESLGAISDISNDHTEGESSVGTSTQFDPRLGSSITLANCYREPRGLPSSCNMSVQNSAESAIDPLLSPRTVIAPTHLSAQEWRTIPSALEISSASHSFSPLPTPVVPNNQIIVRKGGKSCEVVPSTHLGLRPSHPIAKKMSPKSPSSPDIIDLFPSPPTCRALARFPIKQPSDRLCQDAEDDCFADWLQQIQDRFVSRQSELSKKEAILEFKHSILMTYNTTTLNQELPVGVDPRSKRIASFDFDTYHGLTNDAWKSEIYPQRMQMIPETRFQISTVEGASIDLCQEPVLSEEKALMTITKLEEAQRCLVKDGQGKKILFKDVIRHRQTLVIFLRFFWCAKCQEYVQSISNYFAPGTAARKQLDDTNSTVVFIGTGSWKMISSYRAMLGCSFEFYTDTTTTSRLFRKMGLHRILLGGSSDPSTLHKTLNIWQTMKASAKSIPKLPLQHPGSFTQLGGEFCFQNLAPDYPSQTIPKNNSSSKCLVTKFGLKSPRINRDNLLVAPRMDNVSSDPFRRSFMNKQAETNVHLNSLSTVRCIYVNRMKSSASHGNFHQLFKAVGVEFPE</sequence>
<dbReference type="STRING" id="630390.A0A180GNU6"/>
<dbReference type="InterPro" id="IPR032801">
    <property type="entry name" value="PXL2A/B/C"/>
</dbReference>
<dbReference type="Gene3D" id="3.40.30.10">
    <property type="entry name" value="Glutaredoxin"/>
    <property type="match status" value="1"/>
</dbReference>
<dbReference type="EMBL" id="ADAS02000039">
    <property type="protein sequence ID" value="OAV94476.1"/>
    <property type="molecule type" value="Genomic_DNA"/>
</dbReference>
<evidence type="ECO:0000313" key="2">
    <source>
        <dbReference type="EnsemblFungi" id="PTTG_11997-t43_1-p1"/>
    </source>
</evidence>
<reference evidence="1" key="2">
    <citation type="submission" date="2016-05" db="EMBL/GenBank/DDBJ databases">
        <title>Comparative analysis highlights variable genome content of wheat rusts and divergence of the mating loci.</title>
        <authorList>
            <person name="Cuomo C.A."/>
            <person name="Bakkeren G."/>
            <person name="Szabo L."/>
            <person name="Khalil H."/>
            <person name="Joly D."/>
            <person name="Goldberg J."/>
            <person name="Young S."/>
            <person name="Zeng Q."/>
            <person name="Fellers J."/>
        </authorList>
    </citation>
    <scope>NUCLEOTIDE SEQUENCE [LARGE SCALE GENOMIC DNA]</scope>
    <source>
        <strain evidence="1">1-1 BBBD Race 1</strain>
    </source>
</reference>
<protein>
    <submittedName>
        <fullName evidence="1 2">Uncharacterized protein</fullName>
    </submittedName>
</protein>
<dbReference type="SUPFAM" id="SSF52833">
    <property type="entry name" value="Thioredoxin-like"/>
    <property type="match status" value="1"/>
</dbReference>
<reference evidence="2 3" key="3">
    <citation type="journal article" date="2017" name="G3 (Bethesda)">
        <title>Comparative analysis highlights variable genome content of wheat rusts and divergence of the mating loci.</title>
        <authorList>
            <person name="Cuomo C.A."/>
            <person name="Bakkeren G."/>
            <person name="Khalil H.B."/>
            <person name="Panwar V."/>
            <person name="Joly D."/>
            <person name="Linning R."/>
            <person name="Sakthikumar S."/>
            <person name="Song X."/>
            <person name="Adiconis X."/>
            <person name="Fan L."/>
            <person name="Goldberg J.M."/>
            <person name="Levin J.Z."/>
            <person name="Young S."/>
            <person name="Zeng Q."/>
            <person name="Anikster Y."/>
            <person name="Bruce M."/>
            <person name="Wang M."/>
            <person name="Yin C."/>
            <person name="McCallum B."/>
            <person name="Szabo L.J."/>
            <person name="Hulbert S."/>
            <person name="Chen X."/>
            <person name="Fellers J.P."/>
        </authorList>
    </citation>
    <scope>NUCLEOTIDE SEQUENCE</scope>
    <source>
        <strain evidence="3">Isolate 1-1 / race 1 (BBBD)</strain>
        <strain evidence="2">isolate 1-1 / race 1 (BBBD)</strain>
    </source>
</reference>
<dbReference type="Proteomes" id="UP000005240">
    <property type="component" value="Unassembled WGS sequence"/>
</dbReference>
<dbReference type="OrthoDB" id="2505966at2759"/>
<gene>
    <name evidence="1" type="ORF">PTTG_11997</name>
</gene>
<dbReference type="InterPro" id="IPR036249">
    <property type="entry name" value="Thioredoxin-like_sf"/>
</dbReference>
<dbReference type="AlphaFoldDB" id="A0A180GNU6"/>
<dbReference type="Pfam" id="PF13911">
    <property type="entry name" value="AhpC-TSA_2"/>
    <property type="match status" value="1"/>
</dbReference>
<dbReference type="EnsemblFungi" id="PTTG_11997-t43_1">
    <property type="protein sequence ID" value="PTTG_11997-t43_1-p1"/>
    <property type="gene ID" value="PTTG_11997"/>
</dbReference>
<accession>A0A180GNU6</accession>
<reference evidence="1" key="1">
    <citation type="submission" date="2009-11" db="EMBL/GenBank/DDBJ databases">
        <authorList>
            <consortium name="The Broad Institute Genome Sequencing Platform"/>
            <person name="Ward D."/>
            <person name="Feldgarden M."/>
            <person name="Earl A."/>
            <person name="Young S.K."/>
            <person name="Zeng Q."/>
            <person name="Koehrsen M."/>
            <person name="Alvarado L."/>
            <person name="Berlin A."/>
            <person name="Bochicchio J."/>
            <person name="Borenstein D."/>
            <person name="Chapman S.B."/>
            <person name="Chen Z."/>
            <person name="Engels R."/>
            <person name="Freedman E."/>
            <person name="Gellesch M."/>
            <person name="Goldberg J."/>
            <person name="Griggs A."/>
            <person name="Gujja S."/>
            <person name="Heilman E."/>
            <person name="Heiman D."/>
            <person name="Hepburn T."/>
            <person name="Howarth C."/>
            <person name="Jen D."/>
            <person name="Larson L."/>
            <person name="Lewis B."/>
            <person name="Mehta T."/>
            <person name="Park D."/>
            <person name="Pearson M."/>
            <person name="Roberts A."/>
            <person name="Saif S."/>
            <person name="Shea T."/>
            <person name="Shenoy N."/>
            <person name="Sisk P."/>
            <person name="Stolte C."/>
            <person name="Sykes S."/>
            <person name="Thomson T."/>
            <person name="Walk T."/>
            <person name="White J."/>
            <person name="Yandava C."/>
            <person name="Izard J."/>
            <person name="Baranova O.V."/>
            <person name="Blanton J.M."/>
            <person name="Tanner A.C."/>
            <person name="Dewhirst F.E."/>
            <person name="Haas B."/>
            <person name="Nusbaum C."/>
            <person name="Birren B."/>
        </authorList>
    </citation>
    <scope>NUCLEOTIDE SEQUENCE [LARGE SCALE GENOMIC DNA]</scope>
    <source>
        <strain evidence="1">1-1 BBBD Race 1</strain>
    </source>
</reference>
<organism evidence="1">
    <name type="scientific">Puccinia triticina (isolate 1-1 / race 1 (BBBD))</name>
    <name type="common">Brown leaf rust fungus</name>
    <dbReference type="NCBI Taxonomy" id="630390"/>
    <lineage>
        <taxon>Eukaryota</taxon>
        <taxon>Fungi</taxon>
        <taxon>Dikarya</taxon>
        <taxon>Basidiomycota</taxon>
        <taxon>Pucciniomycotina</taxon>
        <taxon>Pucciniomycetes</taxon>
        <taxon>Pucciniales</taxon>
        <taxon>Pucciniaceae</taxon>
        <taxon>Puccinia</taxon>
    </lineage>
</organism>
<keyword evidence="3" id="KW-1185">Reference proteome</keyword>
<reference evidence="2" key="4">
    <citation type="submission" date="2025-05" db="UniProtKB">
        <authorList>
            <consortium name="EnsemblFungi"/>
        </authorList>
    </citation>
    <scope>IDENTIFICATION</scope>
    <source>
        <strain evidence="2">isolate 1-1 / race 1 (BBBD)</strain>
    </source>
</reference>
<name>A0A180GNU6_PUCT1</name>
<evidence type="ECO:0000313" key="1">
    <source>
        <dbReference type="EMBL" id="OAV94476.1"/>
    </source>
</evidence>